<dbReference type="GO" id="GO:0003677">
    <property type="term" value="F:DNA binding"/>
    <property type="evidence" value="ECO:0007669"/>
    <property type="project" value="UniProtKB-KW"/>
</dbReference>
<dbReference type="GO" id="GO:0006355">
    <property type="term" value="P:regulation of DNA-templated transcription"/>
    <property type="evidence" value="ECO:0007669"/>
    <property type="project" value="InterPro"/>
</dbReference>
<keyword evidence="1" id="KW-0805">Transcription regulation</keyword>
<dbReference type="EMBL" id="BMPQ01000038">
    <property type="protein sequence ID" value="GGL09761.1"/>
    <property type="molecule type" value="Genomic_DNA"/>
</dbReference>
<dbReference type="InterPro" id="IPR016032">
    <property type="entry name" value="Sig_transdc_resp-reg_C-effctor"/>
</dbReference>
<comment type="caution">
    <text evidence="5">The sequence shown here is derived from an EMBL/GenBank/DDBJ whole genome shotgun (WGS) entry which is preliminary data.</text>
</comment>
<dbReference type="Gene3D" id="1.10.10.10">
    <property type="entry name" value="Winged helix-like DNA-binding domain superfamily/Winged helix DNA-binding domain"/>
    <property type="match status" value="1"/>
</dbReference>
<feature type="domain" description="HTH luxR-type" evidence="4">
    <location>
        <begin position="1"/>
        <end position="67"/>
    </location>
</feature>
<sequence length="67" mass="7420">MSNLTPRESEVLRLIAEGRSNAGISESLFITEKAVNKHIGNIFQKLGLTPTERGNRRVLAVLACLER</sequence>
<name>A0A917VQW3_9ACTN</name>
<dbReference type="SMART" id="SM00421">
    <property type="entry name" value="HTH_LUXR"/>
    <property type="match status" value="1"/>
</dbReference>
<dbReference type="PROSITE" id="PS50043">
    <property type="entry name" value="HTH_LUXR_2"/>
    <property type="match status" value="1"/>
</dbReference>
<dbReference type="AlphaFoldDB" id="A0A917VQW3"/>
<evidence type="ECO:0000259" key="4">
    <source>
        <dbReference type="PROSITE" id="PS50043"/>
    </source>
</evidence>
<dbReference type="CDD" id="cd06170">
    <property type="entry name" value="LuxR_C_like"/>
    <property type="match status" value="1"/>
</dbReference>
<dbReference type="InterPro" id="IPR036388">
    <property type="entry name" value="WH-like_DNA-bd_sf"/>
</dbReference>
<dbReference type="Proteomes" id="UP000637788">
    <property type="component" value="Unassembled WGS sequence"/>
</dbReference>
<organism evidence="5 6">
    <name type="scientific">Streptomyces flaveus</name>
    <dbReference type="NCBI Taxonomy" id="66370"/>
    <lineage>
        <taxon>Bacteria</taxon>
        <taxon>Bacillati</taxon>
        <taxon>Actinomycetota</taxon>
        <taxon>Actinomycetes</taxon>
        <taxon>Kitasatosporales</taxon>
        <taxon>Streptomycetaceae</taxon>
        <taxon>Streptomyces</taxon>
        <taxon>Streptomyces aurantiacus group</taxon>
    </lineage>
</organism>
<dbReference type="Pfam" id="PF00196">
    <property type="entry name" value="GerE"/>
    <property type="match status" value="1"/>
</dbReference>
<evidence type="ECO:0000256" key="3">
    <source>
        <dbReference type="ARBA" id="ARBA00023163"/>
    </source>
</evidence>
<reference evidence="5" key="2">
    <citation type="submission" date="2020-09" db="EMBL/GenBank/DDBJ databases">
        <authorList>
            <person name="Sun Q."/>
            <person name="Ohkuma M."/>
        </authorList>
    </citation>
    <scope>NUCLEOTIDE SEQUENCE</scope>
    <source>
        <strain evidence="5">JCM 3035</strain>
    </source>
</reference>
<dbReference type="PRINTS" id="PR00038">
    <property type="entry name" value="HTHLUXR"/>
</dbReference>
<evidence type="ECO:0000313" key="6">
    <source>
        <dbReference type="Proteomes" id="UP000637788"/>
    </source>
</evidence>
<evidence type="ECO:0000256" key="2">
    <source>
        <dbReference type="ARBA" id="ARBA00023125"/>
    </source>
</evidence>
<evidence type="ECO:0000313" key="5">
    <source>
        <dbReference type="EMBL" id="GGL09761.1"/>
    </source>
</evidence>
<dbReference type="InterPro" id="IPR000792">
    <property type="entry name" value="Tscrpt_reg_LuxR_C"/>
</dbReference>
<dbReference type="SUPFAM" id="SSF46894">
    <property type="entry name" value="C-terminal effector domain of the bipartite response regulators"/>
    <property type="match status" value="1"/>
</dbReference>
<dbReference type="PANTHER" id="PTHR44688:SF16">
    <property type="entry name" value="DNA-BINDING TRANSCRIPTIONAL ACTIVATOR DEVR_DOSR"/>
    <property type="match status" value="1"/>
</dbReference>
<dbReference type="PANTHER" id="PTHR44688">
    <property type="entry name" value="DNA-BINDING TRANSCRIPTIONAL ACTIVATOR DEVR_DOSR"/>
    <property type="match status" value="1"/>
</dbReference>
<evidence type="ECO:0000256" key="1">
    <source>
        <dbReference type="ARBA" id="ARBA00023015"/>
    </source>
</evidence>
<protein>
    <recommendedName>
        <fullName evidence="4">HTH luxR-type domain-containing protein</fullName>
    </recommendedName>
</protein>
<gene>
    <name evidence="5" type="ORF">GCM10010094_83190</name>
</gene>
<proteinExistence type="predicted"/>
<keyword evidence="6" id="KW-1185">Reference proteome</keyword>
<keyword evidence="3" id="KW-0804">Transcription</keyword>
<accession>A0A917VQW3</accession>
<reference evidence="5" key="1">
    <citation type="journal article" date="2014" name="Int. J. Syst. Evol. Microbiol.">
        <title>Complete genome sequence of Corynebacterium casei LMG S-19264T (=DSM 44701T), isolated from a smear-ripened cheese.</title>
        <authorList>
            <consortium name="US DOE Joint Genome Institute (JGI-PGF)"/>
            <person name="Walter F."/>
            <person name="Albersmeier A."/>
            <person name="Kalinowski J."/>
            <person name="Ruckert C."/>
        </authorList>
    </citation>
    <scope>NUCLEOTIDE SEQUENCE</scope>
    <source>
        <strain evidence="5">JCM 3035</strain>
    </source>
</reference>
<keyword evidence="2" id="KW-0238">DNA-binding</keyword>